<dbReference type="PROSITE" id="PS51340">
    <property type="entry name" value="MOSC"/>
    <property type="match status" value="1"/>
</dbReference>
<dbReference type="Proteomes" id="UP000218267">
    <property type="component" value="Chromosome"/>
</dbReference>
<dbReference type="InterPro" id="IPR036425">
    <property type="entry name" value="MoaB/Mog-like_dom_sf"/>
</dbReference>
<sequence>MSMSTKEVLVLSVNISEKKGVIKKPVDSIELNSLGVVNDAHAGNWHRQVSLLAKESIDKFSIQAKRKINFGEFAENITTEGLWLHHTAPLDRFHIGDMVLEVTQIGKKCHGDNCSIFREIGNCVMPKEGIFCRVLNGGNLKAGDVLSYHPRIIKTMVITLSDRASRGEYEDKSGPLLEKLAEDFFKSKNRHYQIEKFIIPDKESDLTNLLEKAKKENFDLVFTTGGTGIGPKDITPDVVKRHITKEITGIMELIRVKYGMEKPNALVSRGIAGVMNESLIYTMPGSPKAVNEYCAEIFKTIEHSLYMMNELDIHG</sequence>
<dbReference type="Pfam" id="PF00994">
    <property type="entry name" value="MoCF_biosynth"/>
    <property type="match status" value="1"/>
</dbReference>
<dbReference type="Gene3D" id="3.40.980.10">
    <property type="entry name" value="MoaB/Mog-like domain"/>
    <property type="match status" value="1"/>
</dbReference>
<dbReference type="GO" id="GO:0030151">
    <property type="term" value="F:molybdenum ion binding"/>
    <property type="evidence" value="ECO:0007669"/>
    <property type="project" value="InterPro"/>
</dbReference>
<dbReference type="Pfam" id="PF03473">
    <property type="entry name" value="MOSC"/>
    <property type="match status" value="1"/>
</dbReference>
<reference evidence="5" key="2">
    <citation type="journal article" date="2020" name="Antonie Van Leeuwenhoek">
        <title>Labilibaculum antarcticum sp. nov., a novel facultative anaerobic, psychrotorelant bacterium isolated from marine sediment of Antarctica.</title>
        <authorList>
            <person name="Watanabe M."/>
            <person name="Kojima H."/>
            <person name="Fukui M."/>
        </authorList>
    </citation>
    <scope>NUCLEOTIDE SEQUENCE [LARGE SCALE GENOMIC DNA]</scope>
    <source>
        <strain evidence="5">SPP2</strain>
    </source>
</reference>
<dbReference type="Gene3D" id="2.40.33.20">
    <property type="entry name" value="PK beta-barrel domain-like"/>
    <property type="match status" value="1"/>
</dbReference>
<proteinExistence type="predicted"/>
<dbReference type="SUPFAM" id="SSF50800">
    <property type="entry name" value="PK beta-barrel domain-like"/>
    <property type="match status" value="1"/>
</dbReference>
<dbReference type="AlphaFoldDB" id="A0A1Y1CEK7"/>
<accession>A0A1Y1CEK7</accession>
<evidence type="ECO:0000256" key="1">
    <source>
        <dbReference type="ARBA" id="ARBA00005046"/>
    </source>
</evidence>
<dbReference type="EMBL" id="AP018042">
    <property type="protein sequence ID" value="BAX78787.1"/>
    <property type="molecule type" value="Genomic_DNA"/>
</dbReference>
<keyword evidence="2" id="KW-0501">Molybdenum cofactor biosynthesis</keyword>
<evidence type="ECO:0000313" key="5">
    <source>
        <dbReference type="Proteomes" id="UP000218267"/>
    </source>
</evidence>
<protein>
    <submittedName>
        <fullName evidence="4">Molybdenum cofactor synthesis protein</fullName>
    </submittedName>
</protein>
<dbReference type="InterPro" id="IPR001453">
    <property type="entry name" value="MoaB/Mog_dom"/>
</dbReference>
<dbReference type="OrthoDB" id="9794429at2"/>
<dbReference type="PANTHER" id="PTHR43764">
    <property type="entry name" value="MOLYBDENUM COFACTOR BIOSYNTHESIS"/>
    <property type="match status" value="1"/>
</dbReference>
<evidence type="ECO:0000259" key="3">
    <source>
        <dbReference type="PROSITE" id="PS51340"/>
    </source>
</evidence>
<organism evidence="4 5">
    <name type="scientific">Labilibaculum antarcticum</name>
    <dbReference type="NCBI Taxonomy" id="1717717"/>
    <lineage>
        <taxon>Bacteria</taxon>
        <taxon>Pseudomonadati</taxon>
        <taxon>Bacteroidota</taxon>
        <taxon>Bacteroidia</taxon>
        <taxon>Marinilabiliales</taxon>
        <taxon>Marinifilaceae</taxon>
        <taxon>Labilibaculum</taxon>
    </lineage>
</organism>
<dbReference type="KEGG" id="mbas:ALGA_0392"/>
<evidence type="ECO:0000313" key="4">
    <source>
        <dbReference type="EMBL" id="BAX78787.1"/>
    </source>
</evidence>
<dbReference type="SMART" id="SM00852">
    <property type="entry name" value="MoCF_biosynth"/>
    <property type="match status" value="1"/>
</dbReference>
<dbReference type="PANTHER" id="PTHR43764:SF1">
    <property type="entry name" value="MOLYBDOPTERIN MOLYBDOTRANSFERASE"/>
    <property type="match status" value="1"/>
</dbReference>
<name>A0A1Y1CEK7_9BACT</name>
<dbReference type="InterPro" id="IPR011037">
    <property type="entry name" value="Pyrv_Knase-like_insert_dom_sf"/>
</dbReference>
<gene>
    <name evidence="4" type="ORF">ALGA_0392</name>
</gene>
<dbReference type="GO" id="GO:0006777">
    <property type="term" value="P:Mo-molybdopterin cofactor biosynthetic process"/>
    <property type="evidence" value="ECO:0007669"/>
    <property type="project" value="UniProtKB-KW"/>
</dbReference>
<evidence type="ECO:0000256" key="2">
    <source>
        <dbReference type="ARBA" id="ARBA00023150"/>
    </source>
</evidence>
<dbReference type="CDD" id="cd00886">
    <property type="entry name" value="MogA_MoaB"/>
    <property type="match status" value="1"/>
</dbReference>
<dbReference type="SUPFAM" id="SSF53218">
    <property type="entry name" value="Molybdenum cofactor biosynthesis proteins"/>
    <property type="match status" value="1"/>
</dbReference>
<feature type="domain" description="MOSC" evidence="3">
    <location>
        <begin position="23"/>
        <end position="149"/>
    </location>
</feature>
<dbReference type="InterPro" id="IPR005302">
    <property type="entry name" value="MoCF_Sase_C"/>
</dbReference>
<reference evidence="4 5" key="1">
    <citation type="journal article" date="2018" name="Mar. Genomics">
        <title>Complete genome sequence of Marinifilaceae bacterium strain SPP2, isolated from the Antarctic marine sediment.</title>
        <authorList>
            <person name="Watanabe M."/>
            <person name="Kojima H."/>
            <person name="Fukui M."/>
        </authorList>
    </citation>
    <scope>NUCLEOTIDE SEQUENCE [LARGE SCALE GENOMIC DNA]</scope>
    <source>
        <strain evidence="4 5">SPP2</strain>
    </source>
</reference>
<dbReference type="GO" id="GO:0030170">
    <property type="term" value="F:pyridoxal phosphate binding"/>
    <property type="evidence" value="ECO:0007669"/>
    <property type="project" value="InterPro"/>
</dbReference>
<comment type="pathway">
    <text evidence="1">Cofactor biosynthesis; molybdopterin biosynthesis.</text>
</comment>
<keyword evidence="5" id="KW-1185">Reference proteome</keyword>
<dbReference type="GO" id="GO:0003824">
    <property type="term" value="F:catalytic activity"/>
    <property type="evidence" value="ECO:0007669"/>
    <property type="project" value="InterPro"/>
</dbReference>
<dbReference type="InterPro" id="IPR051920">
    <property type="entry name" value="MPT_Adenylyltrnsfr/MoaC-Rel"/>
</dbReference>
<dbReference type="NCBIfam" id="TIGR00177">
    <property type="entry name" value="molyb_syn"/>
    <property type="match status" value="1"/>
</dbReference>